<proteinExistence type="predicted"/>
<comment type="caution">
    <text evidence="1">The sequence shown here is derived from an EMBL/GenBank/DDBJ whole genome shotgun (WGS) entry which is preliminary data.</text>
</comment>
<gene>
    <name evidence="1" type="ORF">H4F98_10690</name>
</gene>
<evidence type="ECO:0000313" key="2">
    <source>
        <dbReference type="Proteomes" id="UP000523196"/>
    </source>
</evidence>
<organism evidence="1 2">
    <name type="scientific">Marilutibacter spongiae</name>
    <dbReference type="NCBI Taxonomy" id="2025720"/>
    <lineage>
        <taxon>Bacteria</taxon>
        <taxon>Pseudomonadati</taxon>
        <taxon>Pseudomonadota</taxon>
        <taxon>Gammaproteobacteria</taxon>
        <taxon>Lysobacterales</taxon>
        <taxon>Lysobacteraceae</taxon>
        <taxon>Marilutibacter</taxon>
    </lineage>
</organism>
<evidence type="ECO:0000313" key="1">
    <source>
        <dbReference type="EMBL" id="MBB1061043.1"/>
    </source>
</evidence>
<evidence type="ECO:0008006" key="3">
    <source>
        <dbReference type="Google" id="ProtNLM"/>
    </source>
</evidence>
<dbReference type="EMBL" id="JACHTF010000010">
    <property type="protein sequence ID" value="MBB1061043.1"/>
    <property type="molecule type" value="Genomic_DNA"/>
</dbReference>
<dbReference type="Proteomes" id="UP000523196">
    <property type="component" value="Unassembled WGS sequence"/>
</dbReference>
<dbReference type="RefSeq" id="WP_182687527.1">
    <property type="nucleotide sequence ID" value="NZ_JACHTF010000010.1"/>
</dbReference>
<dbReference type="AlphaFoldDB" id="A0A7W3TMH7"/>
<name>A0A7W3TMH7_9GAMM</name>
<keyword evidence="2" id="KW-1185">Reference proteome</keyword>
<protein>
    <recommendedName>
        <fullName evidence="3">AsmA family protein</fullName>
    </recommendedName>
</protein>
<sequence length="423" mass="45400">MSRKRLFVLLAIVALAVLGALAFWLSRPQQVAALVLGAAGRALGLEITASGAAEYRLRGTPTLVLRDLDARLPGASTPLLQADRARLSLPWHTLRSRGADLTLERIELDGPRLQWPALMAWLDARPPSDAPPRLPVLTDGVQVRDGHVDGDGWALHGLALDAPRFHPTRPFSATVRGDYIDPPSRARFDLAVELGQAQALLDGEPSALQLRGTLAADLDGKRVPATIVLSGPVQREAGRVTIAPMRFGTSARYEADVTRLPFLLGMHGRLQLEDDGLLIAPDALVLDGTGDASPIPSLQAHGQLVLRPGEAPLALALDGRLAGWPTAWPTLPPPLGQSRAPLPFSLRYAGPFDASSPARLRLEREQTRFDARFRLPAVLAWLDAIATGTPLPPIEGRLQTPEVQIAGATLRGVELSFESDEAQ</sequence>
<accession>A0A7W3TMH7</accession>
<reference evidence="1 2" key="1">
    <citation type="submission" date="2020-08" db="EMBL/GenBank/DDBJ databases">
        <authorList>
            <person name="Xu S."/>
            <person name="Li A."/>
        </authorList>
    </citation>
    <scope>NUCLEOTIDE SEQUENCE [LARGE SCALE GENOMIC DNA]</scope>
    <source>
        <strain evidence="1 2">119BY6-57</strain>
    </source>
</reference>